<name>A0A4Z2IBC8_9TELE</name>
<sequence length="105" mass="10958">MCIYRTNAVAAAVSAAVCDLVQSRVQSGQCSPLALPSVGVGQLKDSHLLSLTWCQASGSGGLRLGRRHDLTAMGQDGIFHCTPTASLLRPPPSVHQEANKDLCSA</sequence>
<organism evidence="1 2">
    <name type="scientific">Liparis tanakae</name>
    <name type="common">Tanaka's snailfish</name>
    <dbReference type="NCBI Taxonomy" id="230148"/>
    <lineage>
        <taxon>Eukaryota</taxon>
        <taxon>Metazoa</taxon>
        <taxon>Chordata</taxon>
        <taxon>Craniata</taxon>
        <taxon>Vertebrata</taxon>
        <taxon>Euteleostomi</taxon>
        <taxon>Actinopterygii</taxon>
        <taxon>Neopterygii</taxon>
        <taxon>Teleostei</taxon>
        <taxon>Neoteleostei</taxon>
        <taxon>Acanthomorphata</taxon>
        <taxon>Eupercaria</taxon>
        <taxon>Perciformes</taxon>
        <taxon>Cottioidei</taxon>
        <taxon>Cottales</taxon>
        <taxon>Liparidae</taxon>
        <taxon>Liparis</taxon>
    </lineage>
</organism>
<gene>
    <name evidence="1" type="ORF">EYF80_015181</name>
</gene>
<accession>A0A4Z2IBC8</accession>
<dbReference type="Proteomes" id="UP000314294">
    <property type="component" value="Unassembled WGS sequence"/>
</dbReference>
<dbReference type="AlphaFoldDB" id="A0A4Z2IBC8"/>
<evidence type="ECO:0000313" key="2">
    <source>
        <dbReference type="Proteomes" id="UP000314294"/>
    </source>
</evidence>
<comment type="caution">
    <text evidence="1">The sequence shown here is derived from an EMBL/GenBank/DDBJ whole genome shotgun (WGS) entry which is preliminary data.</text>
</comment>
<proteinExistence type="predicted"/>
<protein>
    <submittedName>
        <fullName evidence="1">Uncharacterized protein</fullName>
    </submittedName>
</protein>
<dbReference type="EMBL" id="SRLO01000112">
    <property type="protein sequence ID" value="TNN74634.1"/>
    <property type="molecule type" value="Genomic_DNA"/>
</dbReference>
<evidence type="ECO:0000313" key="1">
    <source>
        <dbReference type="EMBL" id="TNN74634.1"/>
    </source>
</evidence>
<keyword evidence="2" id="KW-1185">Reference proteome</keyword>
<reference evidence="1 2" key="1">
    <citation type="submission" date="2019-03" db="EMBL/GenBank/DDBJ databases">
        <title>First draft genome of Liparis tanakae, snailfish: a comprehensive survey of snailfish specific genes.</title>
        <authorList>
            <person name="Kim W."/>
            <person name="Song I."/>
            <person name="Jeong J.-H."/>
            <person name="Kim D."/>
            <person name="Kim S."/>
            <person name="Ryu S."/>
            <person name="Song J.Y."/>
            <person name="Lee S.K."/>
        </authorList>
    </citation>
    <scope>NUCLEOTIDE SEQUENCE [LARGE SCALE GENOMIC DNA]</scope>
    <source>
        <tissue evidence="1">Muscle</tissue>
    </source>
</reference>